<name>A0A2N5S9Z3_9BASI</name>
<feature type="compositionally biased region" description="Low complexity" evidence="2">
    <location>
        <begin position="178"/>
        <end position="190"/>
    </location>
</feature>
<feature type="region of interest" description="Disordered" evidence="2">
    <location>
        <begin position="237"/>
        <end position="260"/>
    </location>
</feature>
<dbReference type="PANTHER" id="PTHR13621">
    <property type="entry name" value="PROLINE-RICH PROTEIN PRCC"/>
    <property type="match status" value="1"/>
</dbReference>
<evidence type="ECO:0008006" key="7">
    <source>
        <dbReference type="Google" id="ProtNLM"/>
    </source>
</evidence>
<evidence type="ECO:0000313" key="4">
    <source>
        <dbReference type="EMBL" id="PLW55829.1"/>
    </source>
</evidence>
<evidence type="ECO:0000313" key="3">
    <source>
        <dbReference type="EMBL" id="PLW10049.1"/>
    </source>
</evidence>
<keyword evidence="1" id="KW-0175">Coiled coil</keyword>
<dbReference type="Proteomes" id="UP000235392">
    <property type="component" value="Unassembled WGS sequence"/>
</dbReference>
<feature type="compositionally biased region" description="Polar residues" evidence="2">
    <location>
        <begin position="45"/>
        <end position="57"/>
    </location>
</feature>
<dbReference type="OrthoDB" id="2555634at2759"/>
<feature type="compositionally biased region" description="Low complexity" evidence="2">
    <location>
        <begin position="138"/>
        <end position="148"/>
    </location>
</feature>
<proteinExistence type="predicted"/>
<feature type="coiled-coil region" evidence="1">
    <location>
        <begin position="311"/>
        <end position="338"/>
    </location>
</feature>
<evidence type="ECO:0000256" key="1">
    <source>
        <dbReference type="SAM" id="Coils"/>
    </source>
</evidence>
<reference evidence="5 6" key="1">
    <citation type="submission" date="2017-11" db="EMBL/GenBank/DDBJ databases">
        <title>De novo assembly and phasing of dikaryotic genomes from two isolates of Puccinia coronata f. sp. avenae, the causal agent of oat crown rust.</title>
        <authorList>
            <person name="Miller M.E."/>
            <person name="Zhang Y."/>
            <person name="Omidvar V."/>
            <person name="Sperschneider J."/>
            <person name="Schwessinger B."/>
            <person name="Raley C."/>
            <person name="Palmer J.M."/>
            <person name="Garnica D."/>
            <person name="Upadhyaya N."/>
            <person name="Rathjen J."/>
            <person name="Taylor J.M."/>
            <person name="Park R.F."/>
            <person name="Dodds P.N."/>
            <person name="Hirsch C.D."/>
            <person name="Kianian S.F."/>
            <person name="Figueroa M."/>
        </authorList>
    </citation>
    <scope>NUCLEOTIDE SEQUENCE [LARGE SCALE GENOMIC DNA]</scope>
    <source>
        <strain evidence="4">12NC29</strain>
        <strain evidence="3">12SD80</strain>
    </source>
</reference>
<dbReference type="PANTHER" id="PTHR13621:SF2">
    <property type="entry name" value="PROLINE-RICH PROTEIN PRCC"/>
    <property type="match status" value="1"/>
</dbReference>
<dbReference type="EMBL" id="PGCI01000980">
    <property type="protein sequence ID" value="PLW10049.1"/>
    <property type="molecule type" value="Genomic_DNA"/>
</dbReference>
<sequence length="348" mass="36965">MGLVDYQGSSDEDAERPAARPPPPKKLKPTKARILIQPAPLISAEQESQSKGNTTTNDHTEKGDLLAILKRKKPGADAPSKSSGLASLLPPPKRTQPSSTSTSSSSSLSLSGPSSSLGLKPKVLAPIKRDPAPPPASSEPIASSSTTTLLNLFGLAPPSVSERPPETTSMGVGGAALPGGSSLAVSSAPQVEEEAPPPPSLLDPYPGYWQRKDGSWCARDADDAEWAQFYRQHYAPSATSHDADPSGHGDALPKDFFKDAPAQLPQFDSKLAAKNAWENRPKIVDPREEARLEQLACAKPAKHISSRARGRHQLTSLLTDAQANRAELEERISRGKLNRKTGGAKYGF</sequence>
<feature type="compositionally biased region" description="Low complexity" evidence="2">
    <location>
        <begin position="97"/>
        <end position="119"/>
    </location>
</feature>
<keyword evidence="5" id="KW-1185">Reference proteome</keyword>
<protein>
    <recommendedName>
        <fullName evidence="7">Mitotic checkpoint regulator, MAD2B-interacting-domain-containing protein</fullName>
    </recommendedName>
</protein>
<dbReference type="AlphaFoldDB" id="A0A2N5S9Z3"/>
<evidence type="ECO:0000313" key="6">
    <source>
        <dbReference type="Proteomes" id="UP000235392"/>
    </source>
</evidence>
<evidence type="ECO:0000256" key="2">
    <source>
        <dbReference type="SAM" id="MobiDB-lite"/>
    </source>
</evidence>
<gene>
    <name evidence="4" type="ORF">PCANC_02277</name>
    <name evidence="3" type="ORF">PCASD_24468</name>
</gene>
<feature type="region of interest" description="Disordered" evidence="2">
    <location>
        <begin position="1"/>
        <end position="206"/>
    </location>
</feature>
<dbReference type="Proteomes" id="UP000235388">
    <property type="component" value="Unassembled WGS sequence"/>
</dbReference>
<organism evidence="3 6">
    <name type="scientific">Puccinia coronata f. sp. avenae</name>
    <dbReference type="NCBI Taxonomy" id="200324"/>
    <lineage>
        <taxon>Eukaryota</taxon>
        <taxon>Fungi</taxon>
        <taxon>Dikarya</taxon>
        <taxon>Basidiomycota</taxon>
        <taxon>Pucciniomycotina</taxon>
        <taxon>Pucciniomycetes</taxon>
        <taxon>Pucciniales</taxon>
        <taxon>Pucciniaceae</taxon>
        <taxon>Puccinia</taxon>
    </lineage>
</organism>
<dbReference type="EMBL" id="PGCJ01000027">
    <property type="protein sequence ID" value="PLW55829.1"/>
    <property type="molecule type" value="Genomic_DNA"/>
</dbReference>
<evidence type="ECO:0000313" key="5">
    <source>
        <dbReference type="Proteomes" id="UP000235388"/>
    </source>
</evidence>
<comment type="caution">
    <text evidence="3">The sequence shown here is derived from an EMBL/GenBank/DDBJ whole genome shotgun (WGS) entry which is preliminary data.</text>
</comment>
<dbReference type="Pfam" id="PF10253">
    <property type="entry name" value="PRCC"/>
    <property type="match status" value="1"/>
</dbReference>
<feature type="compositionally biased region" description="Basic and acidic residues" evidence="2">
    <location>
        <begin position="241"/>
        <end position="258"/>
    </location>
</feature>
<dbReference type="GO" id="GO:0005634">
    <property type="term" value="C:nucleus"/>
    <property type="evidence" value="ECO:0007669"/>
    <property type="project" value="TreeGrafter"/>
</dbReference>
<dbReference type="InterPro" id="IPR018800">
    <property type="entry name" value="PRCC"/>
</dbReference>
<accession>A0A2N5S9Z3</accession>
<dbReference type="STRING" id="200324.A0A2N5S9Z3"/>